<name>A0A4Z1ECL3_9HELO</name>
<dbReference type="EMBL" id="PQXH01000217">
    <property type="protein sequence ID" value="TGO08258.1"/>
    <property type="molecule type" value="Genomic_DNA"/>
</dbReference>
<protein>
    <submittedName>
        <fullName evidence="1">Uncharacterized protein</fullName>
    </submittedName>
</protein>
<keyword evidence="2" id="KW-1185">Reference proteome</keyword>
<sequence>MTCGKCIGTEENSEIVEDDVQSIPNSTRNCIRVLGSAEMGKLEAIHTQENFGDNLGKYDGAVKKLKVLFCYDISHGDILESSDENQGVDKNGATETVQDELAMELEDFYKNITLISILKSGLEERKLRRRPDFTQELKINRNGSSHITKA</sequence>
<comment type="caution">
    <text evidence="1">The sequence shown here is derived from an EMBL/GenBank/DDBJ whole genome shotgun (WGS) entry which is preliminary data.</text>
</comment>
<reference evidence="1 2" key="1">
    <citation type="submission" date="2017-12" db="EMBL/GenBank/DDBJ databases">
        <title>Comparative genomics of Botrytis spp.</title>
        <authorList>
            <person name="Valero-Jimenez C.A."/>
            <person name="Tapia P."/>
            <person name="Veloso J."/>
            <person name="Silva-Moreno E."/>
            <person name="Staats M."/>
            <person name="Valdes J.H."/>
            <person name="Van Kan J.A.L."/>
        </authorList>
    </citation>
    <scope>NUCLEOTIDE SEQUENCE [LARGE SCALE GENOMIC DNA]</scope>
    <source>
        <strain evidence="1 2">Bt9001</strain>
    </source>
</reference>
<dbReference type="AlphaFoldDB" id="A0A4Z1ECL3"/>
<proteinExistence type="predicted"/>
<organism evidence="1 2">
    <name type="scientific">Botrytis tulipae</name>
    <dbReference type="NCBI Taxonomy" id="87230"/>
    <lineage>
        <taxon>Eukaryota</taxon>
        <taxon>Fungi</taxon>
        <taxon>Dikarya</taxon>
        <taxon>Ascomycota</taxon>
        <taxon>Pezizomycotina</taxon>
        <taxon>Leotiomycetes</taxon>
        <taxon>Helotiales</taxon>
        <taxon>Sclerotiniaceae</taxon>
        <taxon>Botrytis</taxon>
    </lineage>
</organism>
<gene>
    <name evidence="1" type="ORF">BTUL_0217g00020</name>
</gene>
<evidence type="ECO:0000313" key="2">
    <source>
        <dbReference type="Proteomes" id="UP000297777"/>
    </source>
</evidence>
<dbReference type="Proteomes" id="UP000297777">
    <property type="component" value="Unassembled WGS sequence"/>
</dbReference>
<evidence type="ECO:0000313" key="1">
    <source>
        <dbReference type="EMBL" id="TGO08258.1"/>
    </source>
</evidence>
<accession>A0A4Z1ECL3</accession>